<name>A0A3B0ZKB5_9ZZZZ</name>
<dbReference type="GO" id="GO:0016226">
    <property type="term" value="P:iron-sulfur cluster assembly"/>
    <property type="evidence" value="ECO:0007669"/>
    <property type="project" value="TreeGrafter"/>
</dbReference>
<dbReference type="PIRSF" id="PIRSF006487">
    <property type="entry name" value="GcvT"/>
    <property type="match status" value="1"/>
</dbReference>
<dbReference type="Gene3D" id="2.40.30.160">
    <property type="match status" value="1"/>
</dbReference>
<protein>
    <submittedName>
        <fullName evidence="2">tRNA-modifying protein YgfZ</fullName>
    </submittedName>
</protein>
<dbReference type="Gene3D" id="3.30.70.1400">
    <property type="entry name" value="Aminomethyltransferase beta-barrel domains"/>
    <property type="match status" value="1"/>
</dbReference>
<dbReference type="Pfam" id="PF01571">
    <property type="entry name" value="GCV_T"/>
    <property type="match status" value="1"/>
</dbReference>
<dbReference type="PANTHER" id="PTHR22602:SF0">
    <property type="entry name" value="TRANSFERASE CAF17, MITOCHONDRIAL-RELATED"/>
    <property type="match status" value="1"/>
</dbReference>
<gene>
    <name evidence="2" type="ORF">MNBD_GAMMA12-3454</name>
</gene>
<dbReference type="NCBIfam" id="TIGR03317">
    <property type="entry name" value="ygfZ_signature"/>
    <property type="match status" value="1"/>
</dbReference>
<evidence type="ECO:0000259" key="1">
    <source>
        <dbReference type="Pfam" id="PF01571"/>
    </source>
</evidence>
<reference evidence="2" key="1">
    <citation type="submission" date="2018-06" db="EMBL/GenBank/DDBJ databases">
        <authorList>
            <person name="Zhirakovskaya E."/>
        </authorList>
    </citation>
    <scope>NUCLEOTIDE SEQUENCE</scope>
</reference>
<dbReference type="Gene3D" id="3.30.70.1630">
    <property type="match status" value="1"/>
</dbReference>
<feature type="domain" description="GCVT N-terminal" evidence="1">
    <location>
        <begin position="26"/>
        <end position="152"/>
    </location>
</feature>
<dbReference type="InterPro" id="IPR006222">
    <property type="entry name" value="GCVT_N"/>
</dbReference>
<organism evidence="2">
    <name type="scientific">hydrothermal vent metagenome</name>
    <dbReference type="NCBI Taxonomy" id="652676"/>
    <lineage>
        <taxon>unclassified sequences</taxon>
        <taxon>metagenomes</taxon>
        <taxon>ecological metagenomes</taxon>
    </lineage>
</organism>
<dbReference type="SUPFAM" id="SSF101790">
    <property type="entry name" value="Aminomethyltransferase beta-barrel domain"/>
    <property type="match status" value="1"/>
</dbReference>
<dbReference type="EMBL" id="UOFL01000212">
    <property type="protein sequence ID" value="VAW81146.1"/>
    <property type="molecule type" value="Genomic_DNA"/>
</dbReference>
<proteinExistence type="predicted"/>
<dbReference type="AlphaFoldDB" id="A0A3B0ZKB5"/>
<accession>A0A3B0ZKB5</accession>
<dbReference type="SUPFAM" id="SSF103025">
    <property type="entry name" value="Folate-binding domain"/>
    <property type="match status" value="1"/>
</dbReference>
<dbReference type="InterPro" id="IPR045179">
    <property type="entry name" value="YgfZ/GcvT"/>
</dbReference>
<dbReference type="InterPro" id="IPR017703">
    <property type="entry name" value="YgfZ/GCV_T_CS"/>
</dbReference>
<evidence type="ECO:0000313" key="2">
    <source>
        <dbReference type="EMBL" id="VAW81146.1"/>
    </source>
</evidence>
<dbReference type="PANTHER" id="PTHR22602">
    <property type="entry name" value="TRANSFERASE CAF17, MITOCHONDRIAL-RELATED"/>
    <property type="match status" value="1"/>
</dbReference>
<dbReference type="InterPro" id="IPR029043">
    <property type="entry name" value="GcvT/YgfZ_C"/>
</dbReference>
<sequence length="351" mass="38603">MKAEWKEFLENRGAEFDGNGITGFGNSKRETQMVYSGDVMVDLSHFGLVSAHGDDSESFLQGQVTCDCTKVTSKSSQLAAICNQKGRVMTFMRLFQQNSTLYLHMPADRIEDTLSRLRMYIMRAKTTLEDVSDNFVSIGLSGPNAESLLQSSQITVPDNVNDSTQKEGLCIIRVAGPHPRFILFGTLDVMKKLWTELDVHAAPAGPSVWQLLDIQSGIPVIYTSTSELFVPQMINLQIIDAINFKKGCYTGQEVVARMQYLGKLKKQMYIANITDSDAPLPGTKLYSAAYSETQSCGQIVNAQITADGSHDVLAVVDIKAHTSGDVHLEKISGPELGFKTLPYAFPVQAEN</sequence>